<sequence length="76" mass="8747">MIRNHALLRLLLAAFFLYIAWPKIPEATSGASLLFWGLWLVFFLLCAGANLAILLQLQPKLEVEQKEQRKRLTDSH</sequence>
<evidence type="ECO:0000256" key="1">
    <source>
        <dbReference type="SAM" id="Phobius"/>
    </source>
</evidence>
<reference evidence="2" key="1">
    <citation type="submission" date="2023-06" db="EMBL/GenBank/DDBJ databases">
        <title>A Treasure from Seagulls: Isolation and Description of Aciduricobacillus qingdaonensis gen. nov., sp. nov., a Rare Obligately Uric Acid-utilizing Member in the Family Bacillaceae.</title>
        <authorList>
            <person name="Liu W."/>
            <person name="Wang B."/>
        </authorList>
    </citation>
    <scope>NUCLEOTIDE SEQUENCE</scope>
    <source>
        <strain evidence="2">44XB</strain>
    </source>
</reference>
<keyword evidence="3" id="KW-1185">Reference proteome</keyword>
<evidence type="ECO:0000313" key="2">
    <source>
        <dbReference type="EMBL" id="WLV23783.1"/>
    </source>
</evidence>
<dbReference type="Proteomes" id="UP001180087">
    <property type="component" value="Chromosome"/>
</dbReference>
<protein>
    <submittedName>
        <fullName evidence="2">Uncharacterized protein</fullName>
    </submittedName>
</protein>
<evidence type="ECO:0000313" key="3">
    <source>
        <dbReference type="Proteomes" id="UP001180087"/>
    </source>
</evidence>
<proteinExistence type="predicted"/>
<keyword evidence="1" id="KW-1133">Transmembrane helix</keyword>
<dbReference type="EMBL" id="CP129113">
    <property type="protein sequence ID" value="WLV23783.1"/>
    <property type="molecule type" value="Genomic_DNA"/>
</dbReference>
<name>A0ABY9KSI0_9BACI</name>
<organism evidence="2 3">
    <name type="scientific">Aciduricibacillus chroicocephali</name>
    <dbReference type="NCBI Taxonomy" id="3054939"/>
    <lineage>
        <taxon>Bacteria</taxon>
        <taxon>Bacillati</taxon>
        <taxon>Bacillota</taxon>
        <taxon>Bacilli</taxon>
        <taxon>Bacillales</taxon>
        <taxon>Bacillaceae</taxon>
        <taxon>Aciduricibacillus</taxon>
    </lineage>
</organism>
<dbReference type="RefSeq" id="WP_348026144.1">
    <property type="nucleotide sequence ID" value="NZ_CP129113.1"/>
</dbReference>
<keyword evidence="1" id="KW-0812">Transmembrane</keyword>
<keyword evidence="1" id="KW-0472">Membrane</keyword>
<feature type="transmembrane region" description="Helical" evidence="1">
    <location>
        <begin position="32"/>
        <end position="55"/>
    </location>
</feature>
<gene>
    <name evidence="2" type="ORF">QR721_09025</name>
</gene>
<accession>A0ABY9KSI0</accession>